<reference evidence="1" key="1">
    <citation type="submission" date="2019-08" db="EMBL/GenBank/DDBJ databases">
        <authorList>
            <person name="Kucharzyk K."/>
            <person name="Murdoch R.W."/>
            <person name="Higgins S."/>
            <person name="Loffler F."/>
        </authorList>
    </citation>
    <scope>NUCLEOTIDE SEQUENCE</scope>
</reference>
<proteinExistence type="predicted"/>
<comment type="caution">
    <text evidence="1">The sequence shown here is derived from an EMBL/GenBank/DDBJ whole genome shotgun (WGS) entry which is preliminary data.</text>
</comment>
<evidence type="ECO:0000313" key="1">
    <source>
        <dbReference type="EMBL" id="MPM57422.1"/>
    </source>
</evidence>
<organism evidence="1">
    <name type="scientific">bioreactor metagenome</name>
    <dbReference type="NCBI Taxonomy" id="1076179"/>
    <lineage>
        <taxon>unclassified sequences</taxon>
        <taxon>metagenomes</taxon>
        <taxon>ecological metagenomes</taxon>
    </lineage>
</organism>
<dbReference type="AlphaFoldDB" id="A0A645AVZ7"/>
<dbReference type="EMBL" id="VSSQ01016259">
    <property type="protein sequence ID" value="MPM57422.1"/>
    <property type="molecule type" value="Genomic_DNA"/>
</dbReference>
<sequence>MIVKLRLTFIARRYTLNNVANTLFYGISYFHILASDRSRKFNSLGNNVFGSTTMYLTNRNNKVIKSIDLTSNNTLNSHNTI</sequence>
<name>A0A645AVZ7_9ZZZZ</name>
<gene>
    <name evidence="1" type="ORF">SDC9_104244</name>
</gene>
<accession>A0A645AVZ7</accession>
<protein>
    <submittedName>
        <fullName evidence="1">Uncharacterized protein</fullName>
    </submittedName>
</protein>